<evidence type="ECO:0000313" key="2">
    <source>
        <dbReference type="EMBL" id="GID75649.1"/>
    </source>
</evidence>
<evidence type="ECO:0000313" key="3">
    <source>
        <dbReference type="Proteomes" id="UP000609879"/>
    </source>
</evidence>
<dbReference type="RefSeq" id="WP_203766400.1">
    <property type="nucleotide sequence ID" value="NZ_BAAABO010000016.1"/>
</dbReference>
<dbReference type="SMART" id="SM00530">
    <property type="entry name" value="HTH_XRE"/>
    <property type="match status" value="1"/>
</dbReference>
<organism evidence="2 3">
    <name type="scientific">Paractinoplanes deccanensis</name>
    <dbReference type="NCBI Taxonomy" id="113561"/>
    <lineage>
        <taxon>Bacteria</taxon>
        <taxon>Bacillati</taxon>
        <taxon>Actinomycetota</taxon>
        <taxon>Actinomycetes</taxon>
        <taxon>Micromonosporales</taxon>
        <taxon>Micromonosporaceae</taxon>
        <taxon>Paractinoplanes</taxon>
    </lineage>
</organism>
<dbReference type="InterPro" id="IPR010982">
    <property type="entry name" value="Lambda_DNA-bd_dom_sf"/>
</dbReference>
<dbReference type="Gene3D" id="1.10.260.40">
    <property type="entry name" value="lambda repressor-like DNA-binding domains"/>
    <property type="match status" value="1"/>
</dbReference>
<dbReference type="CDD" id="cd00093">
    <property type="entry name" value="HTH_XRE"/>
    <property type="match status" value="1"/>
</dbReference>
<dbReference type="InterPro" id="IPR001387">
    <property type="entry name" value="Cro/C1-type_HTH"/>
</dbReference>
<dbReference type="SUPFAM" id="SSF47413">
    <property type="entry name" value="lambda repressor-like DNA-binding domains"/>
    <property type="match status" value="1"/>
</dbReference>
<evidence type="ECO:0000259" key="1">
    <source>
        <dbReference type="PROSITE" id="PS50943"/>
    </source>
</evidence>
<feature type="domain" description="HTH cro/C1-type" evidence="1">
    <location>
        <begin position="28"/>
        <end position="82"/>
    </location>
</feature>
<sequence length="303" mass="33517">MTDVSGQSFVPSAAVGPKVAKASVAHRLRVLREQAGMSAATVAATMDWSVSKLTRIEKGEVTVQPLEVRALLAHYGVTDEDLLADFSRLARTSRTRQWYSRHRLNGAFADFVAYEHEAVAIRIWQVLFVPGLLQTREYARAITALTLRTDPNDEQVKARVDLRIDRQQAFFERLGGPDSPRLMSVIDEGVLRRPVGGRDVMLQQLDHLLSLAESTGAVELGVAPLDLERHSGLGGSFELLQFSAESHGDVLFVEAAAGHDFIRTDQESTARHGALFQDLLDYGRTGDRALQLIRSIRDEMRGS</sequence>
<comment type="caution">
    <text evidence="2">The sequence shown here is derived from an EMBL/GenBank/DDBJ whole genome shotgun (WGS) entry which is preliminary data.</text>
</comment>
<dbReference type="EMBL" id="BOMI01000082">
    <property type="protein sequence ID" value="GID75649.1"/>
    <property type="molecule type" value="Genomic_DNA"/>
</dbReference>
<dbReference type="PROSITE" id="PS50943">
    <property type="entry name" value="HTH_CROC1"/>
    <property type="match status" value="1"/>
</dbReference>
<reference evidence="2 3" key="1">
    <citation type="submission" date="2021-01" db="EMBL/GenBank/DDBJ databases">
        <title>Whole genome shotgun sequence of Actinoplanes deccanensis NBRC 13994.</title>
        <authorList>
            <person name="Komaki H."/>
            <person name="Tamura T."/>
        </authorList>
    </citation>
    <scope>NUCLEOTIDE SEQUENCE [LARGE SCALE GENOMIC DNA]</scope>
    <source>
        <strain evidence="2 3">NBRC 13994</strain>
    </source>
</reference>
<keyword evidence="3" id="KW-1185">Reference proteome</keyword>
<dbReference type="Pfam" id="PF19054">
    <property type="entry name" value="DUF5753"/>
    <property type="match status" value="1"/>
</dbReference>
<dbReference type="InterPro" id="IPR043917">
    <property type="entry name" value="DUF5753"/>
</dbReference>
<accession>A0ABQ3Y6N9</accession>
<protein>
    <submittedName>
        <fullName evidence="2">Transcriptional regulator</fullName>
    </submittedName>
</protein>
<proteinExistence type="predicted"/>
<dbReference type="Proteomes" id="UP000609879">
    <property type="component" value="Unassembled WGS sequence"/>
</dbReference>
<dbReference type="Pfam" id="PF13560">
    <property type="entry name" value="HTH_31"/>
    <property type="match status" value="1"/>
</dbReference>
<name>A0ABQ3Y6N9_9ACTN</name>
<gene>
    <name evidence="2" type="ORF">Ade02nite_42900</name>
</gene>